<organism evidence="2 3">
    <name type="scientific">Trypanosoma theileri</name>
    <dbReference type="NCBI Taxonomy" id="67003"/>
    <lineage>
        <taxon>Eukaryota</taxon>
        <taxon>Discoba</taxon>
        <taxon>Euglenozoa</taxon>
        <taxon>Kinetoplastea</taxon>
        <taxon>Metakinetoplastina</taxon>
        <taxon>Trypanosomatida</taxon>
        <taxon>Trypanosomatidae</taxon>
        <taxon>Trypanosoma</taxon>
    </lineage>
</organism>
<dbReference type="STRING" id="67003.A0A1X0NEM5"/>
<evidence type="ECO:0000313" key="3">
    <source>
        <dbReference type="Proteomes" id="UP000192257"/>
    </source>
</evidence>
<evidence type="ECO:0000256" key="1">
    <source>
        <dbReference type="SAM" id="Coils"/>
    </source>
</evidence>
<feature type="coiled-coil region" evidence="1">
    <location>
        <begin position="212"/>
        <end position="330"/>
    </location>
</feature>
<gene>
    <name evidence="2" type="ORF">TM35_001081050</name>
</gene>
<comment type="caution">
    <text evidence="2">The sequence shown here is derived from an EMBL/GenBank/DDBJ whole genome shotgun (WGS) entry which is preliminary data.</text>
</comment>
<keyword evidence="1" id="KW-0175">Coiled coil</keyword>
<evidence type="ECO:0000313" key="2">
    <source>
        <dbReference type="EMBL" id="ORC81744.1"/>
    </source>
</evidence>
<keyword evidence="3" id="KW-1185">Reference proteome</keyword>
<proteinExistence type="predicted"/>
<dbReference type="AlphaFoldDB" id="A0A1X0NEM5"/>
<sequence>MCEKDALAKKSQWGTKDHYLAKAEWLKAKIAIAEKVEQKHAALCAISSCYEDWMKHEHRADSKEAQIAQHRAELVRTMEFVYSDYCPYWIKWYKLDGKVRWVYYQLKAEGYDNVAAELKRQLEAFWNRIEEESNGYAFYNALDAAVEALNKWEQEDDRVAWDKAKPVYDSALAKWNEFKPKGEQSAKEFHEQICEFVKNTLTVCTVVNDYVISALKDELGQKSQKIDDLVDELGQKNQEIAALKDALDQKSQMIADLNDQLDEKDQQIAECDYALKNKCQENRNLNEQLNEKDEEIAALKYELDQKSQENKEKDRENRYLRGRISELEKKVKDSDPLQRTTLEQEWQNWLERTTSSHANLVNWIQERIAEMTALEEEEAAARSRYKHEFNDSVKEIEKHHFALKEMLSGWIFE</sequence>
<dbReference type="Gene3D" id="1.10.287.1490">
    <property type="match status" value="1"/>
</dbReference>
<reference evidence="2 3" key="1">
    <citation type="submission" date="2017-03" db="EMBL/GenBank/DDBJ databases">
        <title>An alternative strategy for trypanosome survival in the mammalian bloodstream revealed through genome and transcriptome analysis of the ubiquitous bovine parasite Trypanosoma (Megatrypanum) theileri.</title>
        <authorList>
            <person name="Kelly S."/>
            <person name="Ivens A."/>
            <person name="Mott A."/>
            <person name="O'Neill E."/>
            <person name="Emms D."/>
            <person name="Macleod O."/>
            <person name="Voorheis P."/>
            <person name="Matthews J."/>
            <person name="Matthews K."/>
            <person name="Carrington M."/>
        </authorList>
    </citation>
    <scope>NUCLEOTIDE SEQUENCE [LARGE SCALE GENOMIC DNA]</scope>
    <source>
        <strain evidence="2">Edinburgh</strain>
    </source>
</reference>
<protein>
    <submittedName>
        <fullName evidence="2">Uncharacterized protein</fullName>
    </submittedName>
</protein>
<dbReference type="VEuPathDB" id="TriTrypDB:TM35_001081050"/>
<dbReference type="EMBL" id="NBCO01000108">
    <property type="protein sequence ID" value="ORC81744.1"/>
    <property type="molecule type" value="Genomic_DNA"/>
</dbReference>
<accession>A0A1X0NEM5</accession>
<dbReference type="RefSeq" id="XP_028877024.1">
    <property type="nucleotide sequence ID" value="XM_029031683.1"/>
</dbReference>
<dbReference type="GeneID" id="39991463"/>
<dbReference type="Proteomes" id="UP000192257">
    <property type="component" value="Unassembled WGS sequence"/>
</dbReference>
<name>A0A1X0NEM5_9TRYP</name>